<evidence type="ECO:0008006" key="6">
    <source>
        <dbReference type="Google" id="ProtNLM"/>
    </source>
</evidence>
<proteinExistence type="predicted"/>
<dbReference type="PANTHER" id="PTHR45657">
    <property type="entry name" value="CRAL-TRIO DOMAIN-CONTAINING PROTEIN YKL091C-RELATED"/>
    <property type="match status" value="1"/>
</dbReference>
<sequence length="842" mass="87115">MGDALEEPCIRSAHLIKCHRGVSKLYNRKHGQFVVLTHVELRWSNDEASDGAGYHRGSCHLLNVSGVRLSESHPDRFHVTLEADGRSRVWRAETADDAQEWVTAIQAAIAAVRKRASEDGAEDDKALDCLEKVGGAGGVAEPVTNAATALWGEPIDVGVVREGETLRCRLRDGGVVVITRAHLERSAVRVPVSYPAPRPPGQVQVTAAYTTPAQHRRPASPQSSAGSSSSGGGGSSLFFPSPGGSATAVSVPAAARNNLNLKYLLVADGAARVAAAALCAGALLASEPAWLPALLLRATIMGPHPRGYAPPALSAPAAAALAVAAAATAVVLAALQLYLRSATAAAAAAAAAAAGGAKPVAAAAAAAVSSSGGGGGSAQHVRRASHAPSPLSEWVITLQRAEEADAAAAAAARPQSPQMSCGSLASLATVDLLDASSRSGVVPGGGRRASVRRASAAGTAAAGAAAAPPAFTADDINEGDVPVRYLKGCKGDMAEAKRRYAATLSWRKAEGIDSILAQPQPHFDLIKRHYPHFYCARAKSGNLVYWGVDMKALLGGGVEMSEMVRYYVFQTEFLWKVLDTREDDGKLITVFDIAGCSFRDAFGDAMGFIKQASATAGQHYPERCQMIIIANVPSWFNALWKAIKPFIDPATLDKIKILKSGAIFAELAQHVDAANIPTEYGGTCLWPGDFGDEGPGSCRWNSPQEVQLRQFVDELNRKTTTAATSAADATSFGALTQPQSPVTPLSIASPPPLVSSAAAATPAAGGGSRGKPAAHSGGSRSLVGDRGAGLRALQVSDDELSPSGITSRPPKHTKAAASATSKRRSLNQQHVSTLSSASTAAM</sequence>
<dbReference type="Pfam" id="PF00650">
    <property type="entry name" value="CRAL_TRIO"/>
    <property type="match status" value="1"/>
</dbReference>
<evidence type="ECO:0000259" key="3">
    <source>
        <dbReference type="PROSITE" id="PS50191"/>
    </source>
</evidence>
<feature type="compositionally biased region" description="Polar residues" evidence="1">
    <location>
        <begin position="826"/>
        <end position="842"/>
    </location>
</feature>
<dbReference type="PROSITE" id="PS50191">
    <property type="entry name" value="CRAL_TRIO"/>
    <property type="match status" value="1"/>
</dbReference>
<keyword evidence="5" id="KW-1185">Reference proteome</keyword>
<name>A0A835Z3U8_9STRA</name>
<gene>
    <name evidence="4" type="ORF">JKP88DRAFT_320878</name>
</gene>
<dbReference type="SUPFAM" id="SSF46938">
    <property type="entry name" value="CRAL/TRIO N-terminal domain"/>
    <property type="match status" value="1"/>
</dbReference>
<protein>
    <recommendedName>
        <fullName evidence="6">CRAL-TRIO domain-containing protein</fullName>
    </recommendedName>
</protein>
<dbReference type="InterPro" id="IPR051026">
    <property type="entry name" value="PI/PC_transfer"/>
</dbReference>
<accession>A0A835Z3U8</accession>
<dbReference type="SUPFAM" id="SSF52087">
    <property type="entry name" value="CRAL/TRIO domain"/>
    <property type="match status" value="1"/>
</dbReference>
<dbReference type="InterPro" id="IPR011993">
    <property type="entry name" value="PH-like_dom_sf"/>
</dbReference>
<dbReference type="EMBL" id="JAFCMP010000301">
    <property type="protein sequence ID" value="KAG5181758.1"/>
    <property type="molecule type" value="Genomic_DNA"/>
</dbReference>
<feature type="compositionally biased region" description="Polar residues" evidence="1">
    <location>
        <begin position="733"/>
        <end position="743"/>
    </location>
</feature>
<evidence type="ECO:0000256" key="1">
    <source>
        <dbReference type="SAM" id="MobiDB-lite"/>
    </source>
</evidence>
<feature type="compositionally biased region" description="Low complexity" evidence="1">
    <location>
        <begin position="219"/>
        <end position="228"/>
    </location>
</feature>
<reference evidence="4" key="1">
    <citation type="submission" date="2021-02" db="EMBL/GenBank/DDBJ databases">
        <title>First Annotated Genome of the Yellow-green Alga Tribonema minus.</title>
        <authorList>
            <person name="Mahan K.M."/>
        </authorList>
    </citation>
    <scope>NUCLEOTIDE SEQUENCE</scope>
    <source>
        <strain evidence="4">UTEX B ZZ1240</strain>
    </source>
</reference>
<dbReference type="InterPro" id="IPR036273">
    <property type="entry name" value="CRAL/TRIO_N_dom_sf"/>
</dbReference>
<evidence type="ECO:0000313" key="4">
    <source>
        <dbReference type="EMBL" id="KAG5181758.1"/>
    </source>
</evidence>
<dbReference type="Gene3D" id="3.40.525.10">
    <property type="entry name" value="CRAL-TRIO lipid binding domain"/>
    <property type="match status" value="1"/>
</dbReference>
<feature type="domain" description="PH" evidence="2">
    <location>
        <begin position="8"/>
        <end position="110"/>
    </location>
</feature>
<evidence type="ECO:0000259" key="2">
    <source>
        <dbReference type="PROSITE" id="PS50003"/>
    </source>
</evidence>
<comment type="caution">
    <text evidence="4">The sequence shown here is derived from an EMBL/GenBank/DDBJ whole genome shotgun (WGS) entry which is preliminary data.</text>
</comment>
<organism evidence="4 5">
    <name type="scientific">Tribonema minus</name>
    <dbReference type="NCBI Taxonomy" id="303371"/>
    <lineage>
        <taxon>Eukaryota</taxon>
        <taxon>Sar</taxon>
        <taxon>Stramenopiles</taxon>
        <taxon>Ochrophyta</taxon>
        <taxon>PX clade</taxon>
        <taxon>Xanthophyceae</taxon>
        <taxon>Tribonematales</taxon>
        <taxon>Tribonemataceae</taxon>
        <taxon>Tribonema</taxon>
    </lineage>
</organism>
<dbReference type="InterPro" id="IPR001849">
    <property type="entry name" value="PH_domain"/>
</dbReference>
<feature type="compositionally biased region" description="Low complexity" evidence="1">
    <location>
        <begin position="754"/>
        <end position="763"/>
    </location>
</feature>
<dbReference type="SMART" id="SM00233">
    <property type="entry name" value="PH"/>
    <property type="match status" value="1"/>
</dbReference>
<dbReference type="AlphaFoldDB" id="A0A835Z3U8"/>
<dbReference type="OrthoDB" id="1434354at2759"/>
<dbReference type="SMART" id="SM00516">
    <property type="entry name" value="SEC14"/>
    <property type="match status" value="1"/>
</dbReference>
<feature type="region of interest" description="Disordered" evidence="1">
    <location>
        <begin position="730"/>
        <end position="842"/>
    </location>
</feature>
<feature type="region of interest" description="Disordered" evidence="1">
    <location>
        <begin position="212"/>
        <end position="236"/>
    </location>
</feature>
<dbReference type="CDD" id="cd00170">
    <property type="entry name" value="SEC14"/>
    <property type="match status" value="1"/>
</dbReference>
<dbReference type="Gene3D" id="2.30.29.30">
    <property type="entry name" value="Pleckstrin-homology domain (PH domain)/Phosphotyrosine-binding domain (PTB)"/>
    <property type="match status" value="1"/>
</dbReference>
<dbReference type="InterPro" id="IPR001251">
    <property type="entry name" value="CRAL-TRIO_dom"/>
</dbReference>
<dbReference type="Proteomes" id="UP000664859">
    <property type="component" value="Unassembled WGS sequence"/>
</dbReference>
<dbReference type="InterPro" id="IPR036865">
    <property type="entry name" value="CRAL-TRIO_dom_sf"/>
</dbReference>
<dbReference type="PROSITE" id="PS50003">
    <property type="entry name" value="PH_DOMAIN"/>
    <property type="match status" value="1"/>
</dbReference>
<dbReference type="PANTHER" id="PTHR45657:SF61">
    <property type="entry name" value="CRAL-TRIO DOMAIN-CONTAINING PROTEIN"/>
    <property type="match status" value="1"/>
</dbReference>
<feature type="domain" description="CRAL-TRIO" evidence="3">
    <location>
        <begin position="522"/>
        <end position="688"/>
    </location>
</feature>
<evidence type="ECO:0000313" key="5">
    <source>
        <dbReference type="Proteomes" id="UP000664859"/>
    </source>
</evidence>
<dbReference type="SUPFAM" id="SSF50729">
    <property type="entry name" value="PH domain-like"/>
    <property type="match status" value="1"/>
</dbReference>